<feature type="compositionally biased region" description="Basic and acidic residues" evidence="1">
    <location>
        <begin position="543"/>
        <end position="565"/>
    </location>
</feature>
<feature type="region of interest" description="Disordered" evidence="1">
    <location>
        <begin position="22"/>
        <end position="58"/>
    </location>
</feature>
<dbReference type="GO" id="GO:0031124">
    <property type="term" value="P:mRNA 3'-end processing"/>
    <property type="evidence" value="ECO:0000318"/>
    <property type="project" value="GO_Central"/>
</dbReference>
<dbReference type="Gramene" id="PNW84376">
    <property type="protein sequence ID" value="PNW84376"/>
    <property type="gene ID" value="CHLRE_03g143787v5"/>
</dbReference>
<evidence type="ECO:0000313" key="2">
    <source>
        <dbReference type="EMBL" id="PNW84376.1"/>
    </source>
</evidence>
<organism evidence="2 3">
    <name type="scientific">Chlamydomonas reinhardtii</name>
    <name type="common">Chlamydomonas smithii</name>
    <dbReference type="NCBI Taxonomy" id="3055"/>
    <lineage>
        <taxon>Eukaryota</taxon>
        <taxon>Viridiplantae</taxon>
        <taxon>Chlorophyta</taxon>
        <taxon>core chlorophytes</taxon>
        <taxon>Chlorophyceae</taxon>
        <taxon>CS clade</taxon>
        <taxon>Chlamydomonadales</taxon>
        <taxon>Chlamydomonadaceae</taxon>
        <taxon>Chlamydomonas</taxon>
    </lineage>
</organism>
<dbReference type="GeneID" id="5721331"/>
<sequence>MFGSNGELLSGSQLEMLRVLRQQQEQQHHHQQQQQQQPQRQHQQPLTMLHQQQGTGDIGGPGVAAVAGFNHMGAVGQLSRGSHSHAMSRAAAGLHSEGLAHSGLGRSMEDQASGLQALAEDEGMATAHAVRRGAASVAAASAAASAAHHSMATGAGTSPAHVSGLFAQDGVASQLLLRMARMPGGPGVRGAALGHLLRHLQPANGHSADGQDTAGDIDAGPADGHHLRRQQQQQQQQQLEQQQPRAWPPAVATRLGEGALLSAADAHDTLAALRSRRRSDADADMEPDKGGPHLMSHAWEQHQRQLRSMEVDHRRGLAVGTSFHSRTEDLAIGVRAHRHTGGLLGRVSVTAGRDAALASGQDEVHVQGAAQARPSSVPAVQPWPRKRASGSGLEMGQHGEGVIAVGGAQAGASAPREQQRAHSSAAADHDSDVEEVPPPQHTAVGHENAPRRLHEPGVGTGAASEWRPPVWSGEPSVLTEQLRKAVPFLLAAGKRFEPMAAKVLQQIRDRRLQPEQSGQKPMPSTHELQQQQQQQKQQHILQHHADAESDQAGPDRRRGSLDRTPPRKLQATQRSVPTTAQPDSAPQQRTQMPAPIRWHGQGAKQPVITQGRGVVVTARSDQPRLVTNKLPPQTRVLPGSGRTPPPVIRPGPGLPVPACGPLRGSVLAPSAATVAPTQLHQPAAAVAVRLSASVLPADAVVLSDVDVLLTTIGGLLTRAPAYGIVSITALLGLHAKLCVRRGVALSPWVLGQSRTLAAMQASARSRSADASALAACDTKLLLLLDMGAGGLGLDASRPPRVQQTCRRGAGGRSAGVLDTSQLGSWFVVHWWPDKEADEVLQGVGGTGGSGSCGRPQLESLHAFAARFLPQGVSGRAAAEDTAEAEQAVLELISVLPYPESSGVKGLEALRAALTSGSVQEHELLPLAQWWQGGPGPCSALGAAHGAAAEHQRLYNEQHVQALGDIDAQQDPGGSSGVFAALLLLAEAAVEPQPAKETAQEQSVSAPDTSVRQEGRNQNQPLSAHGAAQDAVDGGHEGSADDVATEQPQVEPPSESASPKLD</sequence>
<feature type="compositionally biased region" description="Polar residues" evidence="1">
    <location>
        <begin position="999"/>
        <end position="1021"/>
    </location>
</feature>
<feature type="region of interest" description="Disordered" evidence="1">
    <location>
        <begin position="409"/>
        <end position="473"/>
    </location>
</feature>
<dbReference type="KEGG" id="cre:CHLRE_03g143787v5"/>
<feature type="compositionally biased region" description="Low complexity" evidence="1">
    <location>
        <begin position="529"/>
        <end position="538"/>
    </location>
</feature>
<feature type="compositionally biased region" description="Polar residues" evidence="1">
    <location>
        <begin position="570"/>
        <end position="590"/>
    </location>
</feature>
<dbReference type="RefSeq" id="XP_042925482.1">
    <property type="nucleotide sequence ID" value="XM_043060353.1"/>
</dbReference>
<protein>
    <submittedName>
        <fullName evidence="2">Uncharacterized protein</fullName>
    </submittedName>
</protein>
<feature type="compositionally biased region" description="Polar residues" evidence="1">
    <location>
        <begin position="45"/>
        <end position="55"/>
    </location>
</feature>
<feature type="compositionally biased region" description="Low complexity" evidence="1">
    <location>
        <begin position="32"/>
        <end position="44"/>
    </location>
</feature>
<feature type="region of interest" description="Disordered" evidence="1">
    <location>
        <begin position="992"/>
        <end position="1061"/>
    </location>
</feature>
<evidence type="ECO:0000256" key="1">
    <source>
        <dbReference type="SAM" id="MobiDB-lite"/>
    </source>
</evidence>
<feature type="region of interest" description="Disordered" evidence="1">
    <location>
        <begin position="512"/>
        <end position="590"/>
    </location>
</feature>
<gene>
    <name evidence="2" type="ORF">CHLRE_03g143787v5</name>
</gene>
<dbReference type="InParanoid" id="A0A2K3DV23"/>
<dbReference type="GO" id="GO:0000993">
    <property type="term" value="F:RNA polymerase II complex binding"/>
    <property type="evidence" value="ECO:0000318"/>
    <property type="project" value="GO_Central"/>
</dbReference>
<proteinExistence type="predicted"/>
<dbReference type="ExpressionAtlas" id="A0A2K3DV23">
    <property type="expression patterns" value="baseline and differential"/>
</dbReference>
<dbReference type="OrthoDB" id="546955at2759"/>
<dbReference type="AlphaFoldDB" id="A0A2K3DV23"/>
<feature type="region of interest" description="Disordered" evidence="1">
    <location>
        <begin position="368"/>
        <end position="397"/>
    </location>
</feature>
<name>A0A2K3DV23_CHLRE</name>
<dbReference type="PaxDb" id="3055-EDP01547"/>
<feature type="compositionally biased region" description="Low complexity" evidence="1">
    <location>
        <begin position="230"/>
        <end position="243"/>
    </location>
</feature>
<keyword evidence="3" id="KW-1185">Reference proteome</keyword>
<dbReference type="Proteomes" id="UP000006906">
    <property type="component" value="Chromosome 3"/>
</dbReference>
<evidence type="ECO:0000313" key="3">
    <source>
        <dbReference type="Proteomes" id="UP000006906"/>
    </source>
</evidence>
<reference evidence="2 3" key="1">
    <citation type="journal article" date="2007" name="Science">
        <title>The Chlamydomonas genome reveals the evolution of key animal and plant functions.</title>
        <authorList>
            <person name="Merchant S.S."/>
            <person name="Prochnik S.E."/>
            <person name="Vallon O."/>
            <person name="Harris E.H."/>
            <person name="Karpowicz S.J."/>
            <person name="Witman G.B."/>
            <person name="Terry A."/>
            <person name="Salamov A."/>
            <person name="Fritz-Laylin L.K."/>
            <person name="Marechal-Drouard L."/>
            <person name="Marshall W.F."/>
            <person name="Qu L.H."/>
            <person name="Nelson D.R."/>
            <person name="Sanderfoot A.A."/>
            <person name="Spalding M.H."/>
            <person name="Kapitonov V.V."/>
            <person name="Ren Q."/>
            <person name="Ferris P."/>
            <person name="Lindquist E."/>
            <person name="Shapiro H."/>
            <person name="Lucas S.M."/>
            <person name="Grimwood J."/>
            <person name="Schmutz J."/>
            <person name="Cardol P."/>
            <person name="Cerutti H."/>
            <person name="Chanfreau G."/>
            <person name="Chen C.L."/>
            <person name="Cognat V."/>
            <person name="Croft M.T."/>
            <person name="Dent R."/>
            <person name="Dutcher S."/>
            <person name="Fernandez E."/>
            <person name="Fukuzawa H."/>
            <person name="Gonzalez-Ballester D."/>
            <person name="Gonzalez-Halphen D."/>
            <person name="Hallmann A."/>
            <person name="Hanikenne M."/>
            <person name="Hippler M."/>
            <person name="Inwood W."/>
            <person name="Jabbari K."/>
            <person name="Kalanon M."/>
            <person name="Kuras R."/>
            <person name="Lefebvre P.A."/>
            <person name="Lemaire S.D."/>
            <person name="Lobanov A.V."/>
            <person name="Lohr M."/>
            <person name="Manuell A."/>
            <person name="Meier I."/>
            <person name="Mets L."/>
            <person name="Mittag M."/>
            <person name="Mittelmeier T."/>
            <person name="Moroney J.V."/>
            <person name="Moseley J."/>
            <person name="Napoli C."/>
            <person name="Nedelcu A.M."/>
            <person name="Niyogi K."/>
            <person name="Novoselov S.V."/>
            <person name="Paulsen I.T."/>
            <person name="Pazour G."/>
            <person name="Purton S."/>
            <person name="Ral J.P."/>
            <person name="Riano-Pachon D.M."/>
            <person name="Riekhof W."/>
            <person name="Rymarquis L."/>
            <person name="Schroda M."/>
            <person name="Stern D."/>
            <person name="Umen J."/>
            <person name="Willows R."/>
            <person name="Wilson N."/>
            <person name="Zimmer S.L."/>
            <person name="Allmer J."/>
            <person name="Balk J."/>
            <person name="Bisova K."/>
            <person name="Chen C.J."/>
            <person name="Elias M."/>
            <person name="Gendler K."/>
            <person name="Hauser C."/>
            <person name="Lamb M.R."/>
            <person name="Ledford H."/>
            <person name="Long J.C."/>
            <person name="Minagawa J."/>
            <person name="Page M.D."/>
            <person name="Pan J."/>
            <person name="Pootakham W."/>
            <person name="Roje S."/>
            <person name="Rose A."/>
            <person name="Stahlberg E."/>
            <person name="Terauchi A.M."/>
            <person name="Yang P."/>
            <person name="Ball S."/>
            <person name="Bowler C."/>
            <person name="Dieckmann C.L."/>
            <person name="Gladyshev V.N."/>
            <person name="Green P."/>
            <person name="Jorgensen R."/>
            <person name="Mayfield S."/>
            <person name="Mueller-Roeber B."/>
            <person name="Rajamani S."/>
            <person name="Sayre R.T."/>
            <person name="Brokstein P."/>
            <person name="Dubchak I."/>
            <person name="Goodstein D."/>
            <person name="Hornick L."/>
            <person name="Huang Y.W."/>
            <person name="Jhaveri J."/>
            <person name="Luo Y."/>
            <person name="Martinez D."/>
            <person name="Ngau W.C."/>
            <person name="Otillar B."/>
            <person name="Poliakov A."/>
            <person name="Porter A."/>
            <person name="Szajkowski L."/>
            <person name="Werner G."/>
            <person name="Zhou K."/>
            <person name="Grigoriev I.V."/>
            <person name="Rokhsar D.S."/>
            <person name="Grossman A.R."/>
        </authorList>
    </citation>
    <scope>NUCLEOTIDE SEQUENCE [LARGE SCALE GENOMIC DNA]</scope>
    <source>
        <strain evidence="3">CC-503</strain>
    </source>
</reference>
<feature type="region of interest" description="Disordered" evidence="1">
    <location>
        <begin position="202"/>
        <end position="249"/>
    </location>
</feature>
<accession>A0A2K3DV23</accession>
<dbReference type="EMBL" id="CM008964">
    <property type="protein sequence ID" value="PNW84376.1"/>
    <property type="molecule type" value="Genomic_DNA"/>
</dbReference>